<evidence type="ECO:0000313" key="2">
    <source>
        <dbReference type="Proteomes" id="UP000831534"/>
    </source>
</evidence>
<dbReference type="EMBL" id="CP091521">
    <property type="protein sequence ID" value="UOP05016.1"/>
    <property type="molecule type" value="Genomic_DNA"/>
</dbReference>
<dbReference type="KEGG" id="ckh:LVJ77_01450"/>
<protein>
    <recommendedName>
        <fullName evidence="3">Cysteine dioxygenase</fullName>
    </recommendedName>
</protein>
<keyword evidence="2" id="KW-1185">Reference proteome</keyword>
<evidence type="ECO:0008006" key="3">
    <source>
        <dbReference type="Google" id="ProtNLM"/>
    </source>
</evidence>
<name>A0A8T9MX66_9NEIS</name>
<dbReference type="AlphaFoldDB" id="A0A8T9MX66"/>
<reference evidence="1" key="2">
    <citation type="submission" date="2024-09" db="EMBL/GenBank/DDBJ databases">
        <authorList>
            <person name="Veyrier F.J."/>
        </authorList>
    </citation>
    <scope>NUCLEOTIDE SEQUENCE</scope>
    <source>
        <strain evidence="1">17694</strain>
    </source>
</reference>
<dbReference type="RefSeq" id="WP_051255554.1">
    <property type="nucleotide sequence ID" value="NZ_CP091521.1"/>
</dbReference>
<organism evidence="1 2">
    <name type="scientific">Conchiformibius kuhniae</name>
    <dbReference type="NCBI Taxonomy" id="211502"/>
    <lineage>
        <taxon>Bacteria</taxon>
        <taxon>Pseudomonadati</taxon>
        <taxon>Pseudomonadota</taxon>
        <taxon>Betaproteobacteria</taxon>
        <taxon>Neisseriales</taxon>
        <taxon>Neisseriaceae</taxon>
        <taxon>Conchiformibius</taxon>
    </lineage>
</organism>
<sequence>MTQLAHLLQTYCTLPNIQTIIQTDILPSSSLLNALAARSYFHGNGFLKIVLLEHRCYKLRLHIWFPNAICEENIHNHCWHFASHILYGALKTELWQDVKHDTPCPHAVQMFDEYRYLAKTPNSPPTIKNLGQTQLFKQQDITHHAGESYTMPCNQLHRINKTSGNMVATIMCTVPVRKHNRLFPNGKSPEIVPTYLSAPELALYLQRFLSHVHTHHA</sequence>
<accession>A0A8T9MX66</accession>
<gene>
    <name evidence="1" type="ORF">LVJ77_01450</name>
</gene>
<reference evidence="1" key="1">
    <citation type="journal article" date="2022" name="Res Sq">
        <title>Evolution of multicellular longitudinally dividing oral cavity symbionts (Neisseriaceae).</title>
        <authorList>
            <person name="Nyongesa S."/>
            <person name="Weber P."/>
            <person name="Bernet E."/>
            <person name="Pullido F."/>
            <person name="Nieckarz M."/>
            <person name="Delaby M."/>
            <person name="Nieves C."/>
            <person name="Viehboeck T."/>
            <person name="Krause N."/>
            <person name="Rivera-Millot A."/>
            <person name="Nakamura A."/>
            <person name="Vischer N."/>
            <person name="VanNieuwenhze M."/>
            <person name="Brun Y."/>
            <person name="Cava F."/>
            <person name="Bulgheresi S."/>
            <person name="Veyrier F."/>
        </authorList>
    </citation>
    <scope>NUCLEOTIDE SEQUENCE</scope>
    <source>
        <strain evidence="1">17694</strain>
    </source>
</reference>
<proteinExistence type="predicted"/>
<dbReference type="Proteomes" id="UP000831534">
    <property type="component" value="Chromosome"/>
</dbReference>
<evidence type="ECO:0000313" key="1">
    <source>
        <dbReference type="EMBL" id="UOP05016.1"/>
    </source>
</evidence>